<comment type="subcellular location">
    <subcellularLocation>
        <location evidence="1 6">Cell membrane</location>
        <topology evidence="1 6">Multi-pass membrane protein</topology>
    </subcellularLocation>
</comment>
<protein>
    <recommendedName>
        <fullName evidence="6">Gustatory receptor</fullName>
    </recommendedName>
</protein>
<evidence type="ECO:0000256" key="4">
    <source>
        <dbReference type="ARBA" id="ARBA00022989"/>
    </source>
</evidence>
<keyword evidence="2 6" id="KW-1003">Cell membrane</keyword>
<dbReference type="VEuPathDB" id="VectorBase:ACUA008852"/>
<comment type="caution">
    <text evidence="6">Lacks conserved residue(s) required for the propagation of feature annotation.</text>
</comment>
<evidence type="ECO:0000313" key="8">
    <source>
        <dbReference type="Proteomes" id="UP000075883"/>
    </source>
</evidence>
<dbReference type="STRING" id="139723.A0A182M3X8"/>
<evidence type="ECO:0000313" key="7">
    <source>
        <dbReference type="EnsemblMetazoa" id="ACUA008852-PA"/>
    </source>
</evidence>
<keyword evidence="8" id="KW-1185">Reference proteome</keyword>
<dbReference type="EnsemblMetazoa" id="ACUA008852-RA">
    <property type="protein sequence ID" value="ACUA008852-PA"/>
    <property type="gene ID" value="ACUA008852"/>
</dbReference>
<feature type="transmembrane region" description="Helical" evidence="6">
    <location>
        <begin position="91"/>
        <end position="110"/>
    </location>
</feature>
<evidence type="ECO:0000256" key="5">
    <source>
        <dbReference type="ARBA" id="ARBA00023136"/>
    </source>
</evidence>
<evidence type="ECO:0000256" key="6">
    <source>
        <dbReference type="RuleBase" id="RU363108"/>
    </source>
</evidence>
<name>A0A182M3X8_9DIPT</name>
<dbReference type="GO" id="GO:0007165">
    <property type="term" value="P:signal transduction"/>
    <property type="evidence" value="ECO:0007669"/>
    <property type="project" value="UniProtKB-KW"/>
</dbReference>
<dbReference type="EMBL" id="AXCM01000511">
    <property type="status" value="NOT_ANNOTATED_CDS"/>
    <property type="molecule type" value="Genomic_DNA"/>
</dbReference>
<feature type="transmembrane region" description="Helical" evidence="6">
    <location>
        <begin position="48"/>
        <end position="71"/>
    </location>
</feature>
<keyword evidence="6" id="KW-0807">Transducer</keyword>
<evidence type="ECO:0000256" key="1">
    <source>
        <dbReference type="ARBA" id="ARBA00004651"/>
    </source>
</evidence>
<comment type="similarity">
    <text evidence="6">Belongs to the insect chemoreceptor superfamily. Gustatory receptor (GR) family.</text>
</comment>
<feature type="transmembrane region" description="Helical" evidence="6">
    <location>
        <begin position="274"/>
        <end position="292"/>
    </location>
</feature>
<dbReference type="InterPro" id="IPR013604">
    <property type="entry name" value="7TM_chemorcpt"/>
</dbReference>
<dbReference type="AlphaFoldDB" id="A0A182M3X8"/>
<reference evidence="7" key="2">
    <citation type="submission" date="2020-05" db="UniProtKB">
        <authorList>
            <consortium name="EnsemblMetazoa"/>
        </authorList>
    </citation>
    <scope>IDENTIFICATION</scope>
    <source>
        <strain evidence="7">A-37</strain>
    </source>
</reference>
<keyword evidence="4 6" id="KW-1133">Transmembrane helix</keyword>
<dbReference type="GO" id="GO:0050909">
    <property type="term" value="P:sensory perception of taste"/>
    <property type="evidence" value="ECO:0007669"/>
    <property type="project" value="InterPro"/>
</dbReference>
<organism evidence="7 8">
    <name type="scientific">Anopheles culicifacies</name>
    <dbReference type="NCBI Taxonomy" id="139723"/>
    <lineage>
        <taxon>Eukaryota</taxon>
        <taxon>Metazoa</taxon>
        <taxon>Ecdysozoa</taxon>
        <taxon>Arthropoda</taxon>
        <taxon>Hexapoda</taxon>
        <taxon>Insecta</taxon>
        <taxon>Pterygota</taxon>
        <taxon>Neoptera</taxon>
        <taxon>Endopterygota</taxon>
        <taxon>Diptera</taxon>
        <taxon>Nematocera</taxon>
        <taxon>Culicoidea</taxon>
        <taxon>Culicidae</taxon>
        <taxon>Anophelinae</taxon>
        <taxon>Anopheles</taxon>
        <taxon>culicifacies species complex</taxon>
    </lineage>
</organism>
<sequence length="302" mass="34462">MTVRRRRIVKFLLSHTDVYDVINLHLLALKICGELFVVRKRNSNQLYISWKSFGCFVCQLVCLLALVVGGHFAHQQFSAKDATYLHQGTSVLIRISGVFAIVIAISNAIVGKRIWAILECFDRYDKRMVLLNATVDHLNFLPWQPSSFVVNELATVNDFRRLTDSGLFTTVMELYHVLREAMHLIHKAYSVQLLSMTVSNIPSPTLAMFATYRSFMTSNYDMQNLISRQLIKSFHHFTNLYNVEFERLVKISADQMNDGSVALHLGPIELNWKLAFSMMGTMISYLVILIQFDRSSVGVSGP</sequence>
<keyword evidence="3 6" id="KW-0812">Transmembrane</keyword>
<reference evidence="8" key="1">
    <citation type="submission" date="2013-09" db="EMBL/GenBank/DDBJ databases">
        <title>The Genome Sequence of Anopheles culicifacies species A.</title>
        <authorList>
            <consortium name="The Broad Institute Genomics Platform"/>
            <person name="Neafsey D.E."/>
            <person name="Besansky N."/>
            <person name="Howell P."/>
            <person name="Walton C."/>
            <person name="Young S.K."/>
            <person name="Zeng Q."/>
            <person name="Gargeya S."/>
            <person name="Fitzgerald M."/>
            <person name="Haas B."/>
            <person name="Abouelleil A."/>
            <person name="Allen A.W."/>
            <person name="Alvarado L."/>
            <person name="Arachchi H.M."/>
            <person name="Berlin A.M."/>
            <person name="Chapman S.B."/>
            <person name="Gainer-Dewar J."/>
            <person name="Goldberg J."/>
            <person name="Griggs A."/>
            <person name="Gujja S."/>
            <person name="Hansen M."/>
            <person name="Howarth C."/>
            <person name="Imamovic A."/>
            <person name="Ireland A."/>
            <person name="Larimer J."/>
            <person name="McCowan C."/>
            <person name="Murphy C."/>
            <person name="Pearson M."/>
            <person name="Poon T.W."/>
            <person name="Priest M."/>
            <person name="Roberts A."/>
            <person name="Saif S."/>
            <person name="Shea T."/>
            <person name="Sisk P."/>
            <person name="Sykes S."/>
            <person name="Wortman J."/>
            <person name="Nusbaum C."/>
            <person name="Birren B."/>
        </authorList>
    </citation>
    <scope>NUCLEOTIDE SEQUENCE [LARGE SCALE GENOMIC DNA]</scope>
    <source>
        <strain evidence="8">A-37</strain>
    </source>
</reference>
<evidence type="ECO:0000256" key="2">
    <source>
        <dbReference type="ARBA" id="ARBA00022475"/>
    </source>
</evidence>
<accession>A0A182M3X8</accession>
<keyword evidence="5 6" id="KW-0472">Membrane</keyword>
<keyword evidence="6" id="KW-0675">Receptor</keyword>
<evidence type="ECO:0000256" key="3">
    <source>
        <dbReference type="ARBA" id="ARBA00022692"/>
    </source>
</evidence>
<dbReference type="GO" id="GO:0005886">
    <property type="term" value="C:plasma membrane"/>
    <property type="evidence" value="ECO:0007669"/>
    <property type="project" value="UniProtKB-SubCell"/>
</dbReference>
<dbReference type="Proteomes" id="UP000075883">
    <property type="component" value="Unassembled WGS sequence"/>
</dbReference>
<proteinExistence type="inferred from homology"/>
<dbReference type="Pfam" id="PF08395">
    <property type="entry name" value="7tm_7"/>
    <property type="match status" value="1"/>
</dbReference>
<comment type="function">
    <text evidence="6">Gustatory receptor which mediates acceptance or avoidance behavior, depending on its substrates.</text>
</comment>